<protein>
    <submittedName>
        <fullName evidence="2">Uncharacterized protein</fullName>
    </submittedName>
</protein>
<evidence type="ECO:0000313" key="3">
    <source>
        <dbReference type="Proteomes" id="UP000000707"/>
    </source>
</evidence>
<dbReference type="eggNOG" id="ENOG502RY0Q">
    <property type="taxonomic scope" value="Eukaryota"/>
</dbReference>
<sequence length="314" mass="36799">MFSSPANDLSKYTTKPTTSANDLSKYTNKQLTAANKVTRSREELMSEMIVSLPQWLLNQATEDQFEGAQLRVHDLDSEVKWKRKVNTVYDKTRDIFIPCDAHEIEERFTLLYFEAEQFVKKLISQGFQDLPPQAIVMVEKYHQYLTKIDNLENRIYKNKVLGKENRSTEKVEITVKEIEAMANKLEYNKYINIFPVKSSQEALDWIVSFTYTISDARYNRLQRSAESNLIAGTAGHDYKSTYIETIRKFKLMPTMKCERLFVYYDNLYKIYQKFVMSNSLGNDDDDRRLVPETTEKGMRTLFTSDDPEQVIYDS</sequence>
<organism evidence="3">
    <name type="scientific">Candida tenuis (strain ATCC 10573 / BCRC 21748 / CBS 615 / JCM 9827 / NBRC 10315 / NRRL Y-1498 / VKM Y-70)</name>
    <name type="common">Yeast</name>
    <name type="synonym">Yamadazyma tenuis</name>
    <dbReference type="NCBI Taxonomy" id="590646"/>
    <lineage>
        <taxon>Eukaryota</taxon>
        <taxon>Fungi</taxon>
        <taxon>Dikarya</taxon>
        <taxon>Ascomycota</taxon>
        <taxon>Saccharomycotina</taxon>
        <taxon>Pichiomycetes</taxon>
        <taxon>Debaryomycetaceae</taxon>
        <taxon>Yamadazyma</taxon>
    </lineage>
</organism>
<feature type="region of interest" description="Disordered" evidence="1">
    <location>
        <begin position="1"/>
        <end position="23"/>
    </location>
</feature>
<dbReference type="EMBL" id="GL996521">
    <property type="protein sequence ID" value="EGV64179.1"/>
    <property type="molecule type" value="Genomic_DNA"/>
</dbReference>
<name>G3B3L0_CANTC</name>
<reference evidence="2 3" key="1">
    <citation type="journal article" date="2011" name="Proc. Natl. Acad. Sci. U.S.A.">
        <title>Comparative genomics of xylose-fermenting fungi for enhanced biofuel production.</title>
        <authorList>
            <person name="Wohlbach D.J."/>
            <person name="Kuo A."/>
            <person name="Sato T.K."/>
            <person name="Potts K.M."/>
            <person name="Salamov A.A."/>
            <person name="LaButti K.M."/>
            <person name="Sun H."/>
            <person name="Clum A."/>
            <person name="Pangilinan J.L."/>
            <person name="Lindquist E.A."/>
            <person name="Lucas S."/>
            <person name="Lapidus A."/>
            <person name="Jin M."/>
            <person name="Gunawan C."/>
            <person name="Balan V."/>
            <person name="Dale B.E."/>
            <person name="Jeffries T.W."/>
            <person name="Zinkel R."/>
            <person name="Barry K.W."/>
            <person name="Grigoriev I.V."/>
            <person name="Gasch A.P."/>
        </authorList>
    </citation>
    <scope>NUCLEOTIDE SEQUENCE [LARGE SCALE GENOMIC DNA]</scope>
    <source>
        <strain evidence="3">ATCC 10573 / BCRC 21748 / CBS 615 / JCM 9827 / NBRC 10315 / NRRL Y-1498 / VKM Y-70</strain>
    </source>
</reference>
<dbReference type="STRING" id="590646.G3B3L0"/>
<evidence type="ECO:0000313" key="2">
    <source>
        <dbReference type="EMBL" id="EGV64179.1"/>
    </source>
</evidence>
<dbReference type="OrthoDB" id="343092at2759"/>
<dbReference type="AlphaFoldDB" id="G3B3L0"/>
<dbReference type="Proteomes" id="UP000000707">
    <property type="component" value="Unassembled WGS sequence"/>
</dbReference>
<keyword evidence="3" id="KW-1185">Reference proteome</keyword>
<dbReference type="HOGENOM" id="CLU_076918_0_0_1"/>
<evidence type="ECO:0000256" key="1">
    <source>
        <dbReference type="SAM" id="MobiDB-lite"/>
    </source>
</evidence>
<dbReference type="Gene3D" id="3.40.50.10130">
    <property type="match status" value="1"/>
</dbReference>
<proteinExistence type="predicted"/>
<gene>
    <name evidence="2" type="ORF">CANTEDRAFT_105476</name>
</gene>
<dbReference type="GeneID" id="18245814"/>
<dbReference type="KEGG" id="cten:18245814"/>
<accession>G3B3L0</accession>